<dbReference type="InterPro" id="IPR000719">
    <property type="entry name" value="Prot_kinase_dom"/>
</dbReference>
<feature type="compositionally biased region" description="Low complexity" evidence="6">
    <location>
        <begin position="440"/>
        <end position="452"/>
    </location>
</feature>
<feature type="region of interest" description="Disordered" evidence="6">
    <location>
        <begin position="353"/>
        <end position="406"/>
    </location>
</feature>
<dbReference type="AlphaFoldDB" id="A0AAN7T161"/>
<dbReference type="GO" id="GO:0004694">
    <property type="term" value="F:eukaryotic translation initiation factor 2alpha kinase activity"/>
    <property type="evidence" value="ECO:0007669"/>
    <property type="project" value="TreeGrafter"/>
</dbReference>
<evidence type="ECO:0000256" key="3">
    <source>
        <dbReference type="ARBA" id="ARBA00022777"/>
    </source>
</evidence>
<dbReference type="InterPro" id="IPR011009">
    <property type="entry name" value="Kinase-like_dom_sf"/>
</dbReference>
<dbReference type="GO" id="GO:0005524">
    <property type="term" value="F:ATP binding"/>
    <property type="evidence" value="ECO:0007669"/>
    <property type="project" value="UniProtKB-UniRule"/>
</dbReference>
<dbReference type="Pfam" id="PF00069">
    <property type="entry name" value="Pkinase"/>
    <property type="match status" value="1"/>
</dbReference>
<evidence type="ECO:0000256" key="5">
    <source>
        <dbReference type="PROSITE-ProRule" id="PRU10141"/>
    </source>
</evidence>
<keyword evidence="3" id="KW-0418">Kinase</keyword>
<evidence type="ECO:0000259" key="7">
    <source>
        <dbReference type="PROSITE" id="PS50011"/>
    </source>
</evidence>
<evidence type="ECO:0000256" key="2">
    <source>
        <dbReference type="ARBA" id="ARBA00022741"/>
    </source>
</evidence>
<comment type="caution">
    <text evidence="8">The sequence shown here is derived from an EMBL/GenBank/DDBJ whole genome shotgun (WGS) entry which is preliminary data.</text>
</comment>
<feature type="compositionally biased region" description="Basic and acidic residues" evidence="6">
    <location>
        <begin position="387"/>
        <end position="399"/>
    </location>
</feature>
<protein>
    <recommendedName>
        <fullName evidence="7">Protein kinase domain-containing protein</fullName>
    </recommendedName>
</protein>
<gene>
    <name evidence="8" type="ORF">LTR05_005204</name>
</gene>
<name>A0AAN7T161_9EURO</name>
<evidence type="ECO:0000256" key="1">
    <source>
        <dbReference type="ARBA" id="ARBA00022679"/>
    </source>
</evidence>
<feature type="compositionally biased region" description="Acidic residues" evidence="6">
    <location>
        <begin position="11"/>
        <end position="24"/>
    </location>
</feature>
<dbReference type="PANTHER" id="PTHR11042">
    <property type="entry name" value="EUKARYOTIC TRANSLATION INITIATION FACTOR 2-ALPHA KINASE EIF2-ALPHA KINASE -RELATED"/>
    <property type="match status" value="1"/>
</dbReference>
<dbReference type="Gene3D" id="3.30.200.20">
    <property type="entry name" value="Phosphorylase Kinase, domain 1"/>
    <property type="match status" value="1"/>
</dbReference>
<dbReference type="InterPro" id="IPR017441">
    <property type="entry name" value="Protein_kinase_ATP_BS"/>
</dbReference>
<dbReference type="GO" id="GO:0005737">
    <property type="term" value="C:cytoplasm"/>
    <property type="evidence" value="ECO:0007669"/>
    <property type="project" value="TreeGrafter"/>
</dbReference>
<evidence type="ECO:0000256" key="6">
    <source>
        <dbReference type="SAM" id="MobiDB-lite"/>
    </source>
</evidence>
<dbReference type="GO" id="GO:0005634">
    <property type="term" value="C:nucleus"/>
    <property type="evidence" value="ECO:0007669"/>
    <property type="project" value="TreeGrafter"/>
</dbReference>
<dbReference type="PANTHER" id="PTHR11042:SF187">
    <property type="entry name" value="EUKARYOTIC TRANSLATION INITIATION FACTOR 2-ALPHA KINASE 2"/>
    <property type="match status" value="1"/>
</dbReference>
<dbReference type="PROSITE" id="PS50011">
    <property type="entry name" value="PROTEIN_KINASE_DOM"/>
    <property type="match status" value="1"/>
</dbReference>
<dbReference type="InterPro" id="IPR050339">
    <property type="entry name" value="CC_SR_Kinase"/>
</dbReference>
<feature type="binding site" evidence="5">
    <location>
        <position position="274"/>
    </location>
    <ligand>
        <name>ATP</name>
        <dbReference type="ChEBI" id="CHEBI:30616"/>
    </ligand>
</feature>
<feature type="compositionally biased region" description="Polar residues" evidence="6">
    <location>
        <begin position="353"/>
        <end position="362"/>
    </location>
</feature>
<keyword evidence="4 5" id="KW-0067">ATP-binding</keyword>
<evidence type="ECO:0000313" key="8">
    <source>
        <dbReference type="EMBL" id="KAK5085915.1"/>
    </source>
</evidence>
<dbReference type="EMBL" id="JAVRRJ010000004">
    <property type="protein sequence ID" value="KAK5085915.1"/>
    <property type="molecule type" value="Genomic_DNA"/>
</dbReference>
<proteinExistence type="predicted"/>
<accession>A0AAN7T161</accession>
<evidence type="ECO:0000313" key="9">
    <source>
        <dbReference type="Proteomes" id="UP001309876"/>
    </source>
</evidence>
<evidence type="ECO:0000256" key="4">
    <source>
        <dbReference type="ARBA" id="ARBA00022840"/>
    </source>
</evidence>
<organism evidence="8 9">
    <name type="scientific">Lithohypha guttulata</name>
    <dbReference type="NCBI Taxonomy" id="1690604"/>
    <lineage>
        <taxon>Eukaryota</taxon>
        <taxon>Fungi</taxon>
        <taxon>Dikarya</taxon>
        <taxon>Ascomycota</taxon>
        <taxon>Pezizomycotina</taxon>
        <taxon>Eurotiomycetes</taxon>
        <taxon>Chaetothyriomycetidae</taxon>
        <taxon>Chaetothyriales</taxon>
        <taxon>Trichomeriaceae</taxon>
        <taxon>Lithohypha</taxon>
    </lineage>
</organism>
<dbReference type="Proteomes" id="UP001309876">
    <property type="component" value="Unassembled WGS sequence"/>
</dbReference>
<dbReference type="SUPFAM" id="SSF56112">
    <property type="entry name" value="Protein kinase-like (PK-like)"/>
    <property type="match status" value="1"/>
</dbReference>
<feature type="region of interest" description="Disordered" evidence="6">
    <location>
        <begin position="433"/>
        <end position="452"/>
    </location>
</feature>
<dbReference type="PROSITE" id="PS00107">
    <property type="entry name" value="PROTEIN_KINASE_ATP"/>
    <property type="match status" value="1"/>
</dbReference>
<feature type="domain" description="Protein kinase" evidence="7">
    <location>
        <begin position="244"/>
        <end position="530"/>
    </location>
</feature>
<keyword evidence="9" id="KW-1185">Reference proteome</keyword>
<feature type="region of interest" description="Disordered" evidence="6">
    <location>
        <begin position="1"/>
        <end position="46"/>
    </location>
</feature>
<sequence length="530" mass="58468">MSFFHRPSDSSSEEESSEDEEELEPSLQEISQTSTKDSVASAEEIVVPDTTNETLSLTNTISRGEDGNALDMDEARNMMIASMLEELSRYKAAELLSNTGDGRMIDANSPQVLEFAKHLFARSSGLLTQSGVISKDSISDERSSERARYLSALERASYSVGPPDAGPALSGRQGRYDAAIDNSTALVRRPSNHPIPIQNSTAGQLQRLTWELEEMKMVRRSSTEYQLAALAPALHSPSHYRTTFEERGLLGKGGFGRVYRTYNVYDRREYAVKKIPLSAKLSQKYSKGGVEALKNVLQEVQALAQLDHCNVVRYHATWIEEPAAATLTKVAPQSAVLLPHRGQMLLDNRAASLSTSPQSDSLFNKIGPLPRRDGSISEPLNAGTSFDRQDEQRDGHSHNSFDPFARSENGYGDSKQLWSNQQTVAHHLDRKGIADFSDGSPHQHLSQLSDLSDSPTGYTLHLGQMPAGIQQRLLAEGHEQDVIETLEICMTSMIDPNPLTRWECNTVRGTLESVLARISSRVPIGMQVPD</sequence>
<reference evidence="8 9" key="1">
    <citation type="submission" date="2023-08" db="EMBL/GenBank/DDBJ databases">
        <title>Black Yeasts Isolated from many extreme environments.</title>
        <authorList>
            <person name="Coleine C."/>
            <person name="Stajich J.E."/>
            <person name="Selbmann L."/>
        </authorList>
    </citation>
    <scope>NUCLEOTIDE SEQUENCE [LARGE SCALE GENOMIC DNA]</scope>
    <source>
        <strain evidence="8 9">CCFEE 5910</strain>
    </source>
</reference>
<keyword evidence="2 5" id="KW-0547">Nucleotide-binding</keyword>
<keyword evidence="1" id="KW-0808">Transferase</keyword>